<accession>A0ABN2MF69</accession>
<dbReference type="InterPro" id="IPR050765">
    <property type="entry name" value="Riboflavin_Biosynth_HTPR"/>
</dbReference>
<dbReference type="PANTHER" id="PTHR38011">
    <property type="entry name" value="DIHYDROFOLATE REDUCTASE FAMILY PROTEIN (AFU_ORTHOLOGUE AFUA_8G06820)"/>
    <property type="match status" value="1"/>
</dbReference>
<comment type="caution">
    <text evidence="2">The sequence shown here is derived from an EMBL/GenBank/DDBJ whole genome shotgun (WGS) entry which is preliminary data.</text>
</comment>
<dbReference type="InterPro" id="IPR024072">
    <property type="entry name" value="DHFR-like_dom_sf"/>
</dbReference>
<reference evidence="2 3" key="1">
    <citation type="journal article" date="2019" name="Int. J. Syst. Evol. Microbiol.">
        <title>The Global Catalogue of Microorganisms (GCM) 10K type strain sequencing project: providing services to taxonomists for standard genome sequencing and annotation.</title>
        <authorList>
            <consortium name="The Broad Institute Genomics Platform"/>
            <consortium name="The Broad Institute Genome Sequencing Center for Infectious Disease"/>
            <person name="Wu L."/>
            <person name="Ma J."/>
        </authorList>
    </citation>
    <scope>NUCLEOTIDE SEQUENCE [LARGE SCALE GENOMIC DNA]</scope>
    <source>
        <strain evidence="2 3">JCM 14323</strain>
    </source>
</reference>
<dbReference type="SUPFAM" id="SSF53597">
    <property type="entry name" value="Dihydrofolate reductase-like"/>
    <property type="match status" value="1"/>
</dbReference>
<gene>
    <name evidence="2" type="ORF">GCM10009750_02730</name>
</gene>
<dbReference type="PANTHER" id="PTHR38011:SF2">
    <property type="entry name" value="BIFUNCTIONAL DEAMINASE-REDUCTASE DOMAIN PROTEIN"/>
    <property type="match status" value="1"/>
</dbReference>
<protein>
    <submittedName>
        <fullName evidence="2">Dihydrofolate reductase family protein</fullName>
    </submittedName>
</protein>
<sequence>MKLVVAVSMSLDGVVQSPAGPGEDRSNGFGEGGWLVPVFDDEVGAFIGAGFATADALLVGRGTFDLLADHWPKLTPEEDPGSVLMNSLPRYVVGTPSKPVEWAGTTVLDGDAVDEVRRLKEMPGRDLLVQGSPGLIQTLLSADLVDELRLAVAPVLLGSGKRLFGDGTVPTGLELVEGSTSPSGVVLCLYRPAGPVRHGSWMLGEDSTDSTGSAASG</sequence>
<dbReference type="EMBL" id="BAAANK010000001">
    <property type="protein sequence ID" value="GAA1823626.1"/>
    <property type="molecule type" value="Genomic_DNA"/>
</dbReference>
<organism evidence="2 3">
    <name type="scientific">Agromyces salentinus</name>
    <dbReference type="NCBI Taxonomy" id="269421"/>
    <lineage>
        <taxon>Bacteria</taxon>
        <taxon>Bacillati</taxon>
        <taxon>Actinomycetota</taxon>
        <taxon>Actinomycetes</taxon>
        <taxon>Micrococcales</taxon>
        <taxon>Microbacteriaceae</taxon>
        <taxon>Agromyces</taxon>
    </lineage>
</organism>
<dbReference type="InterPro" id="IPR002734">
    <property type="entry name" value="RibDG_C"/>
</dbReference>
<proteinExistence type="predicted"/>
<feature type="domain" description="Bacterial bifunctional deaminase-reductase C-terminal" evidence="1">
    <location>
        <begin position="2"/>
        <end position="187"/>
    </location>
</feature>
<evidence type="ECO:0000313" key="2">
    <source>
        <dbReference type="EMBL" id="GAA1823626.1"/>
    </source>
</evidence>
<dbReference type="Proteomes" id="UP001501746">
    <property type="component" value="Unassembled WGS sequence"/>
</dbReference>
<evidence type="ECO:0000313" key="3">
    <source>
        <dbReference type="Proteomes" id="UP001501746"/>
    </source>
</evidence>
<dbReference type="RefSeq" id="WP_157425825.1">
    <property type="nucleotide sequence ID" value="NZ_BAAANK010000001.1"/>
</dbReference>
<evidence type="ECO:0000259" key="1">
    <source>
        <dbReference type="Pfam" id="PF01872"/>
    </source>
</evidence>
<name>A0ABN2MF69_9MICO</name>
<dbReference type="Gene3D" id="3.40.430.10">
    <property type="entry name" value="Dihydrofolate Reductase, subunit A"/>
    <property type="match status" value="1"/>
</dbReference>
<keyword evidence="3" id="KW-1185">Reference proteome</keyword>
<dbReference type="Pfam" id="PF01872">
    <property type="entry name" value="RibD_C"/>
    <property type="match status" value="1"/>
</dbReference>